<dbReference type="EMBL" id="RXIF01000002">
    <property type="protein sequence ID" value="RZN65417.1"/>
    <property type="molecule type" value="Genomic_DNA"/>
</dbReference>
<keyword evidence="3" id="KW-0418">Kinase</keyword>
<reference evidence="3 4" key="1">
    <citation type="journal article" date="2019" name="Nat. Microbiol.">
        <title>Wide diversity of methane and short-chain alkane metabolisms in uncultured archaea.</title>
        <authorList>
            <person name="Borrel G."/>
            <person name="Adam P.S."/>
            <person name="McKay L.J."/>
            <person name="Chen L.X."/>
            <person name="Sierra-Garcia I.N."/>
            <person name="Sieber C.M."/>
            <person name="Letourneur Q."/>
            <person name="Ghozlane A."/>
            <person name="Andersen G.L."/>
            <person name="Li W.J."/>
            <person name="Hallam S.J."/>
            <person name="Muyzer G."/>
            <person name="de Oliveira V.M."/>
            <person name="Inskeep W.P."/>
            <person name="Banfield J.F."/>
            <person name="Gribaldo S."/>
        </authorList>
    </citation>
    <scope>NUCLEOTIDE SEQUENCE [LARGE SCALE GENOMIC DNA]</scope>
    <source>
        <strain evidence="3">NM1a</strain>
    </source>
</reference>
<dbReference type="CDD" id="cd01169">
    <property type="entry name" value="HMPP_kinase"/>
    <property type="match status" value="1"/>
</dbReference>
<gene>
    <name evidence="3" type="primary">thiD</name>
    <name evidence="3" type="ORF">EF806_00550</name>
</gene>
<evidence type="ECO:0000259" key="2">
    <source>
        <dbReference type="Pfam" id="PF10120"/>
    </source>
</evidence>
<dbReference type="NCBIfam" id="TIGR00097">
    <property type="entry name" value="HMP-P_kinase"/>
    <property type="match status" value="1"/>
</dbReference>
<dbReference type="GO" id="GO:0008902">
    <property type="term" value="F:hydroxymethylpyrimidine kinase activity"/>
    <property type="evidence" value="ECO:0007669"/>
    <property type="project" value="UniProtKB-EC"/>
</dbReference>
<dbReference type="EC" id="2.7.4.7" evidence="3"/>
<dbReference type="InterPro" id="IPR013749">
    <property type="entry name" value="PM/HMP-P_kinase-1"/>
</dbReference>
<comment type="caution">
    <text evidence="3">The sequence shown here is derived from an EMBL/GenBank/DDBJ whole genome shotgun (WGS) entry which is preliminary data.</text>
</comment>
<evidence type="ECO:0000313" key="4">
    <source>
        <dbReference type="Proteomes" id="UP000317158"/>
    </source>
</evidence>
<dbReference type="InterPro" id="IPR004399">
    <property type="entry name" value="HMP/HMP-P_kinase_dom"/>
</dbReference>
<dbReference type="AlphaFoldDB" id="A0A520KTM0"/>
<dbReference type="Gene3D" id="3.40.225.10">
    <property type="entry name" value="Class II aldolase/adducin N-terminal domain"/>
    <property type="match status" value="1"/>
</dbReference>
<sequence>MKYLDLFKNKDKVCLSIAGSDSSGGAGIQADIKTFSMLNISSATVITAVTAQNSSGVKNILVCPEDFVLDQLNAVFADGNICGIKTGMLYSSGIIKLVASFLSDLDIPIVVDPVMTAEAGGRLIDDDAQKILQDLLLPISTIATPNKMEAEKIAGVKIKCEKDAEIAARKIFDLGAKIVIVTGGHLNGTDIYFDGDLEKIKGNLIEGRTHGAGCTYSSLLLSLLVMGYTPLESAKISKRFLERSIEASRMIGEKGGSVNQTIWLLDDFDRFNTLQELKESFYKLISIKKLGTIIPEVGSNFGLSIHYPKSLDDIAAVEGRITKIDENKVRYGCISFGSSEHVARMILTANRYDKRIRSAINIRFSEDLLDICRKVNLSMAEFDRKNEPKNRSTMEWGVSESIKKFGNHIPDVIYDQGGVGKEPMIRIFGESAYSVVEKIKKIIENL</sequence>
<dbReference type="EC" id="2.7.1.49" evidence="3"/>
<accession>A0A520KTM0</accession>
<dbReference type="PANTHER" id="PTHR20858:SF17">
    <property type="entry name" value="HYDROXYMETHYLPYRIMIDINE_PHOSPHOMETHYLPYRIMIDINE KINASE THI20-RELATED"/>
    <property type="match status" value="1"/>
</dbReference>
<dbReference type="InterPro" id="IPR019293">
    <property type="entry name" value="ThiN"/>
</dbReference>
<dbReference type="Proteomes" id="UP000317158">
    <property type="component" value="Unassembled WGS sequence"/>
</dbReference>
<dbReference type="Pfam" id="PF08543">
    <property type="entry name" value="Phos_pyr_kin"/>
    <property type="match status" value="1"/>
</dbReference>
<dbReference type="InterPro" id="IPR036409">
    <property type="entry name" value="Aldolase_II/adducin_N_sf"/>
</dbReference>
<dbReference type="InterPro" id="IPR029056">
    <property type="entry name" value="Ribokinase-like"/>
</dbReference>
<dbReference type="SUPFAM" id="SSF53613">
    <property type="entry name" value="Ribokinase-like"/>
    <property type="match status" value="1"/>
</dbReference>
<keyword evidence="3" id="KW-0808">Transferase</keyword>
<protein>
    <submittedName>
        <fullName evidence="3">Bifunctional hydroxymethylpyrimidine kinase/phosphomethylpyrimidine kinase</fullName>
        <ecNumber evidence="3">2.7.1.49</ecNumber>
        <ecNumber evidence="3">2.7.4.7</ecNumber>
    </submittedName>
</protein>
<dbReference type="GO" id="GO:0009228">
    <property type="term" value="P:thiamine biosynthetic process"/>
    <property type="evidence" value="ECO:0007669"/>
    <property type="project" value="InterPro"/>
</dbReference>
<organism evidence="3 4">
    <name type="scientific">Methanoliparum thermophilum</name>
    <dbReference type="NCBI Taxonomy" id="2491083"/>
    <lineage>
        <taxon>Archaea</taxon>
        <taxon>Methanobacteriati</taxon>
        <taxon>Methanobacteriota</taxon>
        <taxon>Candidatus Methanoliparia</taxon>
        <taxon>Candidatus Methanoliparales</taxon>
        <taxon>Candidatus Methanoliparaceae</taxon>
        <taxon>Candidatus Methanoliparum</taxon>
    </lineage>
</organism>
<dbReference type="GO" id="GO:0008972">
    <property type="term" value="F:phosphomethylpyrimidine kinase activity"/>
    <property type="evidence" value="ECO:0007669"/>
    <property type="project" value="UniProtKB-EC"/>
</dbReference>
<feature type="domain" description="Thiamine-phosphate synthase ThiN" evidence="2">
    <location>
        <begin position="277"/>
        <end position="441"/>
    </location>
</feature>
<dbReference type="Gene3D" id="3.40.1190.20">
    <property type="match status" value="1"/>
</dbReference>
<feature type="domain" description="Pyridoxamine kinase/Phosphomethylpyrimidine kinase" evidence="1">
    <location>
        <begin position="21"/>
        <end position="259"/>
    </location>
</feature>
<dbReference type="PANTHER" id="PTHR20858">
    <property type="entry name" value="PHOSPHOMETHYLPYRIMIDINE KINASE"/>
    <property type="match status" value="1"/>
</dbReference>
<proteinExistence type="predicted"/>
<dbReference type="SUPFAM" id="SSF53639">
    <property type="entry name" value="AraD/HMP-PK domain-like"/>
    <property type="match status" value="1"/>
</dbReference>
<name>A0A520KTM0_METT2</name>
<evidence type="ECO:0000313" key="3">
    <source>
        <dbReference type="EMBL" id="RZN65417.1"/>
    </source>
</evidence>
<evidence type="ECO:0000259" key="1">
    <source>
        <dbReference type="Pfam" id="PF08543"/>
    </source>
</evidence>
<dbReference type="GO" id="GO:0005829">
    <property type="term" value="C:cytosol"/>
    <property type="evidence" value="ECO:0007669"/>
    <property type="project" value="TreeGrafter"/>
</dbReference>
<dbReference type="Pfam" id="PF10120">
    <property type="entry name" value="ThiN"/>
    <property type="match status" value="1"/>
</dbReference>